<dbReference type="Pfam" id="PF20766">
    <property type="entry name" value="DUF447_C"/>
    <property type="match status" value="1"/>
</dbReference>
<dbReference type="EMBL" id="AP024718">
    <property type="protein sequence ID" value="BCX88912.1"/>
    <property type="molecule type" value="Genomic_DNA"/>
</dbReference>
<sequence>MILETLVTTRDRAGDPHIAPMGVHMEGEKLVILPFRPSRTLDNLLATEVAVVNASDDVRIFAGCLTGRRDWPLTRAERIDCPRLAESLSHTEVTLEQVEDDPVRPRLLCRPLYTAMHRPFRGFNRAQHAVLEAAILISRLDRLPWDKIEAEWAIHKLALEKTAGPREETAWGWLEERLNQYRKEHGL</sequence>
<accession>A0AAU9CMP5</accession>
<protein>
    <recommendedName>
        <fullName evidence="5">Tetrahydromethanopterin synthesis protein</fullName>
    </recommendedName>
</protein>
<feature type="domain" description="DUF447" evidence="2">
    <location>
        <begin position="124"/>
        <end position="176"/>
    </location>
</feature>
<dbReference type="InterPro" id="IPR049288">
    <property type="entry name" value="DUF447_C"/>
</dbReference>
<dbReference type="Gene3D" id="2.30.110.10">
    <property type="entry name" value="Electron Transport, Fmn-binding Protein, Chain A"/>
    <property type="match status" value="1"/>
</dbReference>
<evidence type="ECO:0000259" key="1">
    <source>
        <dbReference type="Pfam" id="PF04289"/>
    </source>
</evidence>
<proteinExistence type="predicted"/>
<gene>
    <name evidence="3" type="ORF">MIN45_P1282</name>
</gene>
<dbReference type="Gene3D" id="1.20.58.290">
    <property type="entry name" value="Hypothetical membrane protein ta0354_69_121"/>
    <property type="match status" value="1"/>
</dbReference>
<evidence type="ECO:0000259" key="2">
    <source>
        <dbReference type="Pfam" id="PF20766"/>
    </source>
</evidence>
<dbReference type="KEGG" id="meiy:MIN45_P1282"/>
<name>A0AAU9CMP5_9GAMM</name>
<keyword evidence="4" id="KW-1185">Reference proteome</keyword>
<evidence type="ECO:0000313" key="4">
    <source>
        <dbReference type="Proteomes" id="UP001321450"/>
    </source>
</evidence>
<dbReference type="InterPro" id="IPR012349">
    <property type="entry name" value="Split_barrel_FMN-bd"/>
</dbReference>
<feature type="domain" description="DUF447" evidence="1">
    <location>
        <begin position="4"/>
        <end position="117"/>
    </location>
</feature>
<dbReference type="Pfam" id="PF04289">
    <property type="entry name" value="DUF447_N"/>
    <property type="match status" value="1"/>
</dbReference>
<dbReference type="AlphaFoldDB" id="A0AAU9CMP5"/>
<dbReference type="Proteomes" id="UP001321450">
    <property type="component" value="Chromosome"/>
</dbReference>
<evidence type="ECO:0008006" key="5">
    <source>
        <dbReference type="Google" id="ProtNLM"/>
    </source>
</evidence>
<dbReference type="InterPro" id="IPR007386">
    <property type="entry name" value="DUF447_N"/>
</dbReference>
<dbReference type="SUPFAM" id="SSF50475">
    <property type="entry name" value="FMN-binding split barrel"/>
    <property type="match status" value="1"/>
</dbReference>
<reference evidence="4" key="1">
    <citation type="journal article" date="2024" name="Int. J. Syst. Evol. Microbiol.">
        <title>Methylomarinovum tepidoasis sp. nov., a moderately thermophilic methanotroph of the family Methylothermaceae isolated from a deep-sea hydrothermal field.</title>
        <authorList>
            <person name="Hirayama H."/>
            <person name="Takaki Y."/>
            <person name="Abe M."/>
            <person name="Miyazaki M."/>
            <person name="Uematsu K."/>
            <person name="Matsui Y."/>
            <person name="Takai K."/>
        </authorList>
    </citation>
    <scope>NUCLEOTIDE SEQUENCE [LARGE SCALE GENOMIC DNA]</scope>
    <source>
        <strain evidence="4">IN45</strain>
    </source>
</reference>
<organism evidence="3 4">
    <name type="scientific">Methylomarinovum tepidoasis</name>
    <dbReference type="NCBI Taxonomy" id="2840183"/>
    <lineage>
        <taxon>Bacteria</taxon>
        <taxon>Pseudomonadati</taxon>
        <taxon>Pseudomonadota</taxon>
        <taxon>Gammaproteobacteria</taxon>
        <taxon>Methylococcales</taxon>
        <taxon>Methylothermaceae</taxon>
        <taxon>Methylomarinovum</taxon>
    </lineage>
</organism>
<evidence type="ECO:0000313" key="3">
    <source>
        <dbReference type="EMBL" id="BCX88912.1"/>
    </source>
</evidence>
<dbReference type="RefSeq" id="WP_286291125.1">
    <property type="nucleotide sequence ID" value="NZ_AP024718.1"/>
</dbReference>